<sequence length="46" mass="5389">MVLIEIRFQIGSRMTIRPRAMKKRIAKLGFHLLIYDEGKGKEIDKS</sequence>
<proteinExistence type="predicted"/>
<reference evidence="1 2" key="1">
    <citation type="submission" date="2018-06" db="EMBL/GenBank/DDBJ databases">
        <authorList>
            <consortium name="Pathogen Informatics"/>
            <person name="Doyle S."/>
        </authorList>
    </citation>
    <scope>NUCLEOTIDE SEQUENCE [LARGE SCALE GENOMIC DNA]</scope>
    <source>
        <strain evidence="1 2">NCTC12957</strain>
    </source>
</reference>
<dbReference type="EMBL" id="UHEN01000001">
    <property type="protein sequence ID" value="SUN05704.1"/>
    <property type="molecule type" value="Genomic_DNA"/>
</dbReference>
<dbReference type="AlphaFoldDB" id="A0A380ID31"/>
<accession>A0A380ID31</accession>
<evidence type="ECO:0000313" key="2">
    <source>
        <dbReference type="Proteomes" id="UP000255213"/>
    </source>
</evidence>
<evidence type="ECO:0000313" key="1">
    <source>
        <dbReference type="EMBL" id="SUN05704.1"/>
    </source>
</evidence>
<dbReference type="RefSeq" id="WP_158015110.1">
    <property type="nucleotide sequence ID" value="NZ_MSJL01000022.1"/>
</dbReference>
<gene>
    <name evidence="1" type="ORF">NCTC12957_00284</name>
</gene>
<organism evidence="1 2">
    <name type="scientific">Streptococcus acidominimus</name>
    <dbReference type="NCBI Taxonomy" id="1326"/>
    <lineage>
        <taxon>Bacteria</taxon>
        <taxon>Bacillati</taxon>
        <taxon>Bacillota</taxon>
        <taxon>Bacilli</taxon>
        <taxon>Lactobacillales</taxon>
        <taxon>Streptococcaceae</taxon>
        <taxon>Streptococcus</taxon>
    </lineage>
</organism>
<name>A0A380ID31_STRAI</name>
<dbReference type="Proteomes" id="UP000255213">
    <property type="component" value="Unassembled WGS sequence"/>
</dbReference>
<protein>
    <submittedName>
        <fullName evidence="1">Uncharacterized protein</fullName>
    </submittedName>
</protein>